<gene>
    <name evidence="3" type="ORF">KSP39_PZI017810</name>
</gene>
<dbReference type="InterPro" id="IPR005031">
    <property type="entry name" value="COQ10_START"/>
</dbReference>
<dbReference type="EMBL" id="JBBWWQ010000015">
    <property type="protein sequence ID" value="KAK8928441.1"/>
    <property type="molecule type" value="Genomic_DNA"/>
</dbReference>
<feature type="domain" description="Coenzyme Q-binding protein COQ10 START" evidence="2">
    <location>
        <begin position="104"/>
        <end position="238"/>
    </location>
</feature>
<keyword evidence="4" id="KW-1185">Reference proteome</keyword>
<sequence length="726" mass="83291">MRVCGSTTHAHRLFSPLTLPQNAPANIPSPSSTLVLVPRTFCSALISGRLIQSYQKQRWRLQSHPRRADHGEGEEEEEEEERPVHCEVEVISWRERRIRARVLVQADIETVWGVLTDYERLADFIPNLIYSGRIPCPHQGRIWVEQRGLQRALYWHIEARVVLDLQESTNLDNEGELQFTMVDGDFKKFEGKWSLKTGQSPSTTILTYEVNVMPRFNFPAIFLERIIRSDLPVNLRAVACRAERIIEDRQMSPLPLNDIGSSVPSIFPSQTSEFSDQCKADVQNSEILEDTFAGHVFGHVPSARESDIEFNSKWGLLGNVCKLDRPCMADEVHLRRFDGLLENGGSHRCVVASITVKAPVHKVWNVLTAYETLPEIVPNLAISKILLRDNSKVRILQEGCKGLLYMVLHARVVLDLHEKHEEEISFEQVEGDFDSFRGKWLLEQLGDQHTLLKYSVESKMFEDTFLSEAIVEEVVYEDLPSNLCAIRDFIENTVGIMCDPSIKVTPPYADDAYITQNTQKENISCAVSSNPLRQRSKVPGLQKDFEVLKAEIANFISKHGQEGFMPMRKQLRLHGRLDIEKAVARMGGFRKVASLMDLSLAYKHRKQKGYWDNLENLQEEISRFQRHWRMDPAYMPSRKSFERAGRYDIARALEKWGGLQEVSRLLSLQGRHPTRKLDPTYGEIQQDSNVSDDPQDQQTTSHKPRVSLDAQKWLTNLKNLKVNWVK</sequence>
<accession>A0AAP0B4U2</accession>
<feature type="domain" description="Coenzyme Q-binding protein COQ10 START" evidence="2">
    <location>
        <begin position="356"/>
        <end position="486"/>
    </location>
</feature>
<dbReference type="AlphaFoldDB" id="A0AAP0B4U2"/>
<reference evidence="3 4" key="1">
    <citation type="journal article" date="2022" name="Nat. Plants">
        <title>Genomes of leafy and leafless Platanthera orchids illuminate the evolution of mycoheterotrophy.</title>
        <authorList>
            <person name="Li M.H."/>
            <person name="Liu K.W."/>
            <person name="Li Z."/>
            <person name="Lu H.C."/>
            <person name="Ye Q.L."/>
            <person name="Zhang D."/>
            <person name="Wang J.Y."/>
            <person name="Li Y.F."/>
            <person name="Zhong Z.M."/>
            <person name="Liu X."/>
            <person name="Yu X."/>
            <person name="Liu D.K."/>
            <person name="Tu X.D."/>
            <person name="Liu B."/>
            <person name="Hao Y."/>
            <person name="Liao X.Y."/>
            <person name="Jiang Y.T."/>
            <person name="Sun W.H."/>
            <person name="Chen J."/>
            <person name="Chen Y.Q."/>
            <person name="Ai Y."/>
            <person name="Zhai J.W."/>
            <person name="Wu S.S."/>
            <person name="Zhou Z."/>
            <person name="Hsiao Y.Y."/>
            <person name="Wu W.L."/>
            <person name="Chen Y.Y."/>
            <person name="Lin Y.F."/>
            <person name="Hsu J.L."/>
            <person name="Li C.Y."/>
            <person name="Wang Z.W."/>
            <person name="Zhao X."/>
            <person name="Zhong W.Y."/>
            <person name="Ma X.K."/>
            <person name="Ma L."/>
            <person name="Huang J."/>
            <person name="Chen G.Z."/>
            <person name="Huang M.Z."/>
            <person name="Huang L."/>
            <person name="Peng D.H."/>
            <person name="Luo Y.B."/>
            <person name="Zou S.Q."/>
            <person name="Chen S.P."/>
            <person name="Lan S."/>
            <person name="Tsai W.C."/>
            <person name="Van de Peer Y."/>
            <person name="Liu Z.J."/>
        </authorList>
    </citation>
    <scope>NUCLEOTIDE SEQUENCE [LARGE SCALE GENOMIC DNA]</scope>
    <source>
        <strain evidence="3">Lor287</strain>
    </source>
</reference>
<dbReference type="SUPFAM" id="SSF55961">
    <property type="entry name" value="Bet v1-like"/>
    <property type="match status" value="2"/>
</dbReference>
<protein>
    <recommendedName>
        <fullName evidence="2">Coenzyme Q-binding protein COQ10 START domain-containing protein</fullName>
    </recommendedName>
</protein>
<dbReference type="InterPro" id="IPR023393">
    <property type="entry name" value="START-like_dom_sf"/>
</dbReference>
<dbReference type="Proteomes" id="UP001418222">
    <property type="component" value="Unassembled WGS sequence"/>
</dbReference>
<dbReference type="CDD" id="cd08866">
    <property type="entry name" value="SRPBCC_11"/>
    <property type="match status" value="2"/>
</dbReference>
<name>A0AAP0B4U2_9ASPA</name>
<feature type="region of interest" description="Disordered" evidence="1">
    <location>
        <begin position="62"/>
        <end position="81"/>
    </location>
</feature>
<dbReference type="PANTHER" id="PTHR34060">
    <property type="entry name" value="POLYKETIDE CYCLASE / DEHYDRASE AND LIPID TRANSPORT PROTEIN"/>
    <property type="match status" value="1"/>
</dbReference>
<feature type="compositionally biased region" description="Polar residues" evidence="1">
    <location>
        <begin position="683"/>
        <end position="701"/>
    </location>
</feature>
<dbReference type="PANTHER" id="PTHR34060:SF2">
    <property type="entry name" value="OS03G0837900 PROTEIN"/>
    <property type="match status" value="1"/>
</dbReference>
<dbReference type="Pfam" id="PF03364">
    <property type="entry name" value="Polyketide_cyc"/>
    <property type="match status" value="2"/>
</dbReference>
<dbReference type="GO" id="GO:0042548">
    <property type="term" value="P:regulation of photosynthesis, light reaction"/>
    <property type="evidence" value="ECO:0007669"/>
    <property type="project" value="TreeGrafter"/>
</dbReference>
<dbReference type="Gene3D" id="3.30.530.20">
    <property type="match status" value="2"/>
</dbReference>
<evidence type="ECO:0000313" key="4">
    <source>
        <dbReference type="Proteomes" id="UP001418222"/>
    </source>
</evidence>
<evidence type="ECO:0000256" key="1">
    <source>
        <dbReference type="SAM" id="MobiDB-lite"/>
    </source>
</evidence>
<evidence type="ECO:0000259" key="2">
    <source>
        <dbReference type="Pfam" id="PF03364"/>
    </source>
</evidence>
<proteinExistence type="predicted"/>
<feature type="region of interest" description="Disordered" evidence="1">
    <location>
        <begin position="673"/>
        <end position="707"/>
    </location>
</feature>
<evidence type="ECO:0000313" key="3">
    <source>
        <dbReference type="EMBL" id="KAK8928441.1"/>
    </source>
</evidence>
<organism evidence="3 4">
    <name type="scientific">Platanthera zijinensis</name>
    <dbReference type="NCBI Taxonomy" id="2320716"/>
    <lineage>
        <taxon>Eukaryota</taxon>
        <taxon>Viridiplantae</taxon>
        <taxon>Streptophyta</taxon>
        <taxon>Embryophyta</taxon>
        <taxon>Tracheophyta</taxon>
        <taxon>Spermatophyta</taxon>
        <taxon>Magnoliopsida</taxon>
        <taxon>Liliopsida</taxon>
        <taxon>Asparagales</taxon>
        <taxon>Orchidaceae</taxon>
        <taxon>Orchidoideae</taxon>
        <taxon>Orchideae</taxon>
        <taxon>Orchidinae</taxon>
        <taxon>Platanthera</taxon>
    </lineage>
</organism>
<comment type="caution">
    <text evidence="3">The sequence shown here is derived from an EMBL/GenBank/DDBJ whole genome shotgun (WGS) entry which is preliminary data.</text>
</comment>
<feature type="compositionally biased region" description="Acidic residues" evidence="1">
    <location>
        <begin position="72"/>
        <end position="81"/>
    </location>
</feature>